<evidence type="ECO:0000259" key="1">
    <source>
        <dbReference type="Pfam" id="PF07992"/>
    </source>
</evidence>
<proteinExistence type="predicted"/>
<dbReference type="Pfam" id="PF14691">
    <property type="entry name" value="Fer4_20"/>
    <property type="match status" value="1"/>
</dbReference>
<dbReference type="InterPro" id="IPR009051">
    <property type="entry name" value="Helical_ferredxn"/>
</dbReference>
<evidence type="ECO:0000313" key="4">
    <source>
        <dbReference type="Proteomes" id="UP000185812"/>
    </source>
</evidence>
<dbReference type="SUPFAM" id="SSF46548">
    <property type="entry name" value="alpha-helical ferredoxin"/>
    <property type="match status" value="1"/>
</dbReference>
<dbReference type="InterPro" id="IPR036188">
    <property type="entry name" value="FAD/NAD-bd_sf"/>
</dbReference>
<evidence type="ECO:0000313" key="3">
    <source>
        <dbReference type="EMBL" id="SHK33081.1"/>
    </source>
</evidence>
<dbReference type="EMBL" id="FRAU01000002">
    <property type="protein sequence ID" value="SHK33081.1"/>
    <property type="molecule type" value="Genomic_DNA"/>
</dbReference>
<dbReference type="InterPro" id="IPR028261">
    <property type="entry name" value="DPD_II"/>
</dbReference>
<dbReference type="InterPro" id="IPR023753">
    <property type="entry name" value="FAD/NAD-binding_dom"/>
</dbReference>
<organism evidence="3 4">
    <name type="scientific">Rhodothermus profundi</name>
    <dbReference type="NCBI Taxonomy" id="633813"/>
    <lineage>
        <taxon>Bacteria</taxon>
        <taxon>Pseudomonadati</taxon>
        <taxon>Rhodothermota</taxon>
        <taxon>Rhodothermia</taxon>
        <taxon>Rhodothermales</taxon>
        <taxon>Rhodothermaceae</taxon>
        <taxon>Rhodothermus</taxon>
    </lineage>
</organism>
<evidence type="ECO:0000259" key="2">
    <source>
        <dbReference type="Pfam" id="PF14691"/>
    </source>
</evidence>
<gene>
    <name evidence="3" type="ORF">SAMN04488087_0887</name>
</gene>
<dbReference type="SUPFAM" id="SSF51971">
    <property type="entry name" value="Nucleotide-binding domain"/>
    <property type="match status" value="1"/>
</dbReference>
<dbReference type="Pfam" id="PF07992">
    <property type="entry name" value="Pyr_redox_2"/>
    <property type="match status" value="1"/>
</dbReference>
<dbReference type="RefSeq" id="WP_072714753.1">
    <property type="nucleotide sequence ID" value="NZ_FRAU01000002.1"/>
</dbReference>
<dbReference type="PANTHER" id="PTHR42783:SF3">
    <property type="entry name" value="GLUTAMATE SYNTHASE [NADPH] SMALL CHAIN-RELATED"/>
    <property type="match status" value="1"/>
</dbReference>
<accession>A0A1M6RKR0</accession>
<feature type="domain" description="Dihydroprymidine dehydrogenase" evidence="2">
    <location>
        <begin position="11"/>
        <end position="121"/>
    </location>
</feature>
<dbReference type="GO" id="GO:0016491">
    <property type="term" value="F:oxidoreductase activity"/>
    <property type="evidence" value="ECO:0007669"/>
    <property type="project" value="InterPro"/>
</dbReference>
<dbReference type="GO" id="GO:0051536">
    <property type="term" value="F:iron-sulfur cluster binding"/>
    <property type="evidence" value="ECO:0007669"/>
    <property type="project" value="InterPro"/>
</dbReference>
<protein>
    <submittedName>
        <fullName evidence="3">Glutamate synthase (NADPH) small subunit</fullName>
    </submittedName>
</protein>
<dbReference type="Gene3D" id="1.10.1060.10">
    <property type="entry name" value="Alpha-helical ferredoxin"/>
    <property type="match status" value="1"/>
</dbReference>
<dbReference type="PRINTS" id="PR00419">
    <property type="entry name" value="ADXRDTASE"/>
</dbReference>
<dbReference type="OrthoDB" id="9803192at2"/>
<feature type="domain" description="FAD/NAD(P)-binding" evidence="1">
    <location>
        <begin position="138"/>
        <end position="430"/>
    </location>
</feature>
<dbReference type="AlphaFoldDB" id="A0A1M6RKR0"/>
<dbReference type="PANTHER" id="PTHR42783">
    <property type="entry name" value="GLUTAMATE SYNTHASE [NADPH] SMALL CHAIN"/>
    <property type="match status" value="1"/>
</dbReference>
<dbReference type="Gene3D" id="3.50.50.60">
    <property type="entry name" value="FAD/NAD(P)-binding domain"/>
    <property type="match status" value="3"/>
</dbReference>
<keyword evidence="4" id="KW-1185">Reference proteome</keyword>
<dbReference type="Proteomes" id="UP000185812">
    <property type="component" value="Unassembled WGS sequence"/>
</dbReference>
<name>A0A1M6RKR0_9BACT</name>
<sequence length="459" mass="49631">MDISVDMRSVYEEERPRLTDEQALLEATRCLECGRDGRPAPCIEACPTQIDIPGFIRAIREGDPLTSARLIFAANVLGGTCARVCPVEALCEGACVLTHEKRRPVAIGRLQRYATDAALEAGAAIHPRPRQTQQPLRVGVVGAGPAGLACAAELARLGHQVTVYEARPEPGGLVVSAIAPYKQMVAPLPQEVEAIRALGVTFRFNTRIGQDVSLATLEAQHDALFLGVGMDGDVPLEMEGADLEGVWPSLRFIERIKALHPPPLGDQVVVIGGGNTAIDVAREAVRLGARHVTVLYRRTEAEMPAFRHEVEAAREEGVQFEWLTLPVRLLGEVRVQGVECMRTRLVPDPSGGRPRPQVVEGTAFVVPADAVIFAIGQQPRTDLLTSLPSIRLEHGRVWVDENFRTTHPRVFAGGDCVNGGGTVVEAVQHGKLAARAIDRLITPRRRTKPSPATDGKEDA</sequence>
<dbReference type="STRING" id="633813.SAMN04488087_0887"/>
<reference evidence="4" key="1">
    <citation type="submission" date="2016-11" db="EMBL/GenBank/DDBJ databases">
        <authorList>
            <person name="Varghese N."/>
            <person name="Submissions S."/>
        </authorList>
    </citation>
    <scope>NUCLEOTIDE SEQUENCE [LARGE SCALE GENOMIC DNA]</scope>
    <source>
        <strain evidence="4">DSM 22212</strain>
    </source>
</reference>